<comment type="caution">
    <text evidence="1">The sequence shown here is derived from an EMBL/GenBank/DDBJ whole genome shotgun (WGS) entry which is preliminary data.</text>
</comment>
<keyword evidence="2" id="KW-1185">Reference proteome</keyword>
<protein>
    <submittedName>
        <fullName evidence="1">Uncharacterized protein</fullName>
    </submittedName>
</protein>
<sequence>MRYPYSEGDLLQTPQCYHYTPFMGDEFMHAWRLSRRLACQRLPAPALPPVTSCILASADDTLSLLQVMCRALREAVAETDDQEVVDYWLLRLLKKFEVSKRLYVGYQAQPPHPPLAGSSYFAIEPYLWLSECLSRAWQRQSVGYFLSGFLKLNDTLISQIQHLDAEQGAYLAWLLNMEQQLLSELSSEMGL</sequence>
<evidence type="ECO:0000313" key="1">
    <source>
        <dbReference type="EMBL" id="MBZ6068037.1"/>
    </source>
</evidence>
<proteinExistence type="predicted"/>
<organism evidence="1 2">
    <name type="scientific">Aeromonas schubertii</name>
    <dbReference type="NCBI Taxonomy" id="652"/>
    <lineage>
        <taxon>Bacteria</taxon>
        <taxon>Pseudomonadati</taxon>
        <taxon>Pseudomonadota</taxon>
        <taxon>Gammaproteobacteria</taxon>
        <taxon>Aeromonadales</taxon>
        <taxon>Aeromonadaceae</taxon>
        <taxon>Aeromonas</taxon>
    </lineage>
</organism>
<dbReference type="Proteomes" id="UP000774958">
    <property type="component" value="Unassembled WGS sequence"/>
</dbReference>
<dbReference type="EMBL" id="JAIRBT010000032">
    <property type="protein sequence ID" value="MBZ6068037.1"/>
    <property type="molecule type" value="Genomic_DNA"/>
</dbReference>
<evidence type="ECO:0000313" key="2">
    <source>
        <dbReference type="Proteomes" id="UP000774958"/>
    </source>
</evidence>
<dbReference type="RefSeq" id="WP_224163571.1">
    <property type="nucleotide sequence ID" value="NZ_JAIRBT010000032.1"/>
</dbReference>
<name>A0ABS7VF72_9GAMM</name>
<gene>
    <name evidence="1" type="ORF">LA374_17750</name>
</gene>
<reference evidence="1 2" key="1">
    <citation type="submission" date="2021-09" db="EMBL/GenBank/DDBJ databases">
        <title>Aeromonas schubertii isolated from Asian sea bass.</title>
        <authorList>
            <person name="Pinpimai K."/>
        </authorList>
    </citation>
    <scope>NUCLEOTIDE SEQUENCE [LARGE SCALE GENOMIC DNA]</scope>
    <source>
        <strain evidence="1 2">CHULA2021a</strain>
    </source>
</reference>
<accession>A0ABS7VF72</accession>